<feature type="region of interest" description="Disordered" evidence="1">
    <location>
        <begin position="80"/>
        <end position="115"/>
    </location>
</feature>
<dbReference type="Gene3D" id="1.10.150.320">
    <property type="entry name" value="Photosystem II 12 kDa extrinsic protein"/>
    <property type="match status" value="1"/>
</dbReference>
<evidence type="ECO:0000259" key="2">
    <source>
        <dbReference type="SMART" id="SM00278"/>
    </source>
</evidence>
<dbReference type="InterPro" id="IPR003583">
    <property type="entry name" value="Hlx-hairpin-Hlx_DNA-bd_motif"/>
</dbReference>
<dbReference type="InterPro" id="IPR051675">
    <property type="entry name" value="Endo/Exo/Phosphatase_dom_1"/>
</dbReference>
<organism evidence="3 4">
    <name type="scientific">Flaviflexus ciconiae</name>
    <dbReference type="NCBI Taxonomy" id="2496867"/>
    <lineage>
        <taxon>Bacteria</taxon>
        <taxon>Bacillati</taxon>
        <taxon>Actinomycetota</taxon>
        <taxon>Actinomycetes</taxon>
        <taxon>Actinomycetales</taxon>
        <taxon>Actinomycetaceae</taxon>
        <taxon>Flaviflexus</taxon>
    </lineage>
</organism>
<dbReference type="Gene3D" id="3.10.560.10">
    <property type="entry name" value="Outer membrane lipoprotein wza domain like"/>
    <property type="match status" value="1"/>
</dbReference>
<dbReference type="Pfam" id="PF10531">
    <property type="entry name" value="SLBB"/>
    <property type="match status" value="1"/>
</dbReference>
<dbReference type="OrthoDB" id="9758724at2"/>
<feature type="domain" description="Helix-hairpin-helix DNA-binding motif class 1" evidence="2">
    <location>
        <begin position="126"/>
        <end position="145"/>
    </location>
</feature>
<dbReference type="SUPFAM" id="SSF47781">
    <property type="entry name" value="RuvA domain 2-like"/>
    <property type="match status" value="1"/>
</dbReference>
<name>A0A3S9Q0L0_9ACTO</name>
<accession>A0A3S9Q0L0</accession>
<dbReference type="PANTHER" id="PTHR21180:SF32">
    <property type="entry name" value="ENDONUCLEASE_EXONUCLEASE_PHOSPHATASE FAMILY DOMAIN-CONTAINING PROTEIN 1"/>
    <property type="match status" value="1"/>
</dbReference>
<keyword evidence="4" id="KW-1185">Reference proteome</keyword>
<dbReference type="Proteomes" id="UP000280344">
    <property type="component" value="Chromosome"/>
</dbReference>
<proteinExistence type="predicted"/>
<dbReference type="SMART" id="SM00278">
    <property type="entry name" value="HhH1"/>
    <property type="match status" value="2"/>
</dbReference>
<dbReference type="AlphaFoldDB" id="A0A3S9Q0L0"/>
<dbReference type="KEGG" id="flh:EJ997_04600"/>
<evidence type="ECO:0000313" key="3">
    <source>
        <dbReference type="EMBL" id="AZQ78142.1"/>
    </source>
</evidence>
<dbReference type="GO" id="GO:0015628">
    <property type="term" value="P:protein secretion by the type II secretion system"/>
    <property type="evidence" value="ECO:0007669"/>
    <property type="project" value="TreeGrafter"/>
</dbReference>
<feature type="domain" description="Helix-hairpin-helix DNA-binding motif class 1" evidence="2">
    <location>
        <begin position="156"/>
        <end position="175"/>
    </location>
</feature>
<dbReference type="Pfam" id="PF12836">
    <property type="entry name" value="HHH_3"/>
    <property type="match status" value="1"/>
</dbReference>
<gene>
    <name evidence="3" type="ORF">EJ997_04600</name>
</gene>
<dbReference type="GO" id="GO:0003677">
    <property type="term" value="F:DNA binding"/>
    <property type="evidence" value="ECO:0007669"/>
    <property type="project" value="UniProtKB-KW"/>
</dbReference>
<dbReference type="PANTHER" id="PTHR21180">
    <property type="entry name" value="ENDONUCLEASE/EXONUCLEASE/PHOSPHATASE FAMILY DOMAIN-CONTAINING PROTEIN 1"/>
    <property type="match status" value="1"/>
</dbReference>
<dbReference type="InterPro" id="IPR010994">
    <property type="entry name" value="RuvA_2-like"/>
</dbReference>
<reference evidence="3 4" key="1">
    <citation type="submission" date="2018-12" db="EMBL/GenBank/DDBJ databases">
        <title>Complete genome sequence of Flaviflexus sp. H23T48.</title>
        <authorList>
            <person name="Bae J.-W."/>
            <person name="Lee J.-Y."/>
        </authorList>
    </citation>
    <scope>NUCLEOTIDE SEQUENCE [LARGE SCALE GENOMIC DNA]</scope>
    <source>
        <strain evidence="3 4">H23T48</strain>
    </source>
</reference>
<dbReference type="InterPro" id="IPR019554">
    <property type="entry name" value="Soluble_ligand-bd"/>
</dbReference>
<dbReference type="GO" id="GO:0015627">
    <property type="term" value="C:type II protein secretion system complex"/>
    <property type="evidence" value="ECO:0007669"/>
    <property type="project" value="TreeGrafter"/>
</dbReference>
<feature type="compositionally biased region" description="Low complexity" evidence="1">
    <location>
        <begin position="92"/>
        <end position="115"/>
    </location>
</feature>
<evidence type="ECO:0000256" key="1">
    <source>
        <dbReference type="SAM" id="MobiDB-lite"/>
    </source>
</evidence>
<protein>
    <submittedName>
        <fullName evidence="3">ComEA family DNA-binding protein</fullName>
    </submittedName>
</protein>
<keyword evidence="3" id="KW-0238">DNA-binding</keyword>
<dbReference type="EMBL" id="CP034593">
    <property type="protein sequence ID" value="AZQ78142.1"/>
    <property type="molecule type" value="Genomic_DNA"/>
</dbReference>
<evidence type="ECO:0000313" key="4">
    <source>
        <dbReference type="Proteomes" id="UP000280344"/>
    </source>
</evidence>
<sequence>MNAGSDAGPHEDASGEVVVEETTVTVYVSGHVADPGLVELPVESRVAAAIELVGGMTEEADPNALNLARKLVDGEHIVVPAPGDEVPEEPAAEAGAETPTEGTEGNGNSSSASSGSLVNINTADLAELISLPGIGPAIGQRVLDWRELNGKFTSIDELMEVSGIGPATFANIEALVTI</sequence>
<dbReference type="GO" id="GO:0006281">
    <property type="term" value="P:DNA repair"/>
    <property type="evidence" value="ECO:0007669"/>
    <property type="project" value="InterPro"/>
</dbReference>